<dbReference type="EMBL" id="OFSP01000013">
    <property type="protein sequence ID" value="SOY47885.1"/>
    <property type="molecule type" value="Genomic_DNA"/>
</dbReference>
<organism evidence="2">
    <name type="scientific">Cupriavidus taiwanensis</name>
    <dbReference type="NCBI Taxonomy" id="164546"/>
    <lineage>
        <taxon>Bacteria</taxon>
        <taxon>Pseudomonadati</taxon>
        <taxon>Pseudomonadota</taxon>
        <taxon>Betaproteobacteria</taxon>
        <taxon>Burkholderiales</taxon>
        <taxon>Burkholderiaceae</taxon>
        <taxon>Cupriavidus</taxon>
    </lineage>
</organism>
<evidence type="ECO:0000256" key="1">
    <source>
        <dbReference type="SAM" id="MobiDB-lite"/>
    </source>
</evidence>
<proteinExistence type="predicted"/>
<feature type="region of interest" description="Disordered" evidence="1">
    <location>
        <begin position="1"/>
        <end position="53"/>
    </location>
</feature>
<dbReference type="Proteomes" id="UP000256297">
    <property type="component" value="Chromosome CBM2589_b"/>
</dbReference>
<name>A0A375BMD5_9BURK</name>
<protein>
    <submittedName>
        <fullName evidence="2">Uncharacterized protein</fullName>
    </submittedName>
</protein>
<feature type="compositionally biased region" description="Basic residues" evidence="1">
    <location>
        <begin position="24"/>
        <end position="39"/>
    </location>
</feature>
<comment type="caution">
    <text evidence="2">The sequence shown here is derived from an EMBL/GenBank/DDBJ whole genome shotgun (WGS) entry which is preliminary data.</text>
</comment>
<dbReference type="AlphaFoldDB" id="A0A375BMD5"/>
<sequence>MRADVKQSGRPFRAALQYSDSSRAPHRSRIPKRAARRGTAKPQDGQSGDSAILYSGPAQPCRHCRCGGQVCAAEEGRRQFHGTVPVP</sequence>
<gene>
    <name evidence="2" type="ORF">CBM2589_B200219</name>
</gene>
<accession>A0A375BMD5</accession>
<reference evidence="2" key="1">
    <citation type="submission" date="2018-01" db="EMBL/GenBank/DDBJ databases">
        <authorList>
            <person name="Clerissi C."/>
        </authorList>
    </citation>
    <scope>NUCLEOTIDE SEQUENCE</scope>
    <source>
        <strain evidence="2">Cupriavidus taiwanensis STM 3521</strain>
    </source>
</reference>
<evidence type="ECO:0000313" key="2">
    <source>
        <dbReference type="EMBL" id="SOY47885.1"/>
    </source>
</evidence>